<organism evidence="1 2">
    <name type="scientific">Mesorhizobium zhangyense</name>
    <dbReference type="NCBI Taxonomy" id="1776730"/>
    <lineage>
        <taxon>Bacteria</taxon>
        <taxon>Pseudomonadati</taxon>
        <taxon>Pseudomonadota</taxon>
        <taxon>Alphaproteobacteria</taxon>
        <taxon>Hyphomicrobiales</taxon>
        <taxon>Phyllobacteriaceae</taxon>
        <taxon>Mesorhizobium</taxon>
    </lineage>
</organism>
<name>A0A7C9V840_9HYPH</name>
<keyword evidence="2" id="KW-1185">Reference proteome</keyword>
<evidence type="ECO:0000313" key="2">
    <source>
        <dbReference type="Proteomes" id="UP000481252"/>
    </source>
</evidence>
<dbReference type="AlphaFoldDB" id="A0A7C9V840"/>
<evidence type="ECO:0008006" key="3">
    <source>
        <dbReference type="Google" id="ProtNLM"/>
    </source>
</evidence>
<dbReference type="EMBL" id="JAAKZG010000006">
    <property type="protein sequence ID" value="NGN42744.1"/>
    <property type="molecule type" value="Genomic_DNA"/>
</dbReference>
<dbReference type="RefSeq" id="WP_165119099.1">
    <property type="nucleotide sequence ID" value="NZ_JAAKZG010000006.1"/>
</dbReference>
<proteinExistence type="predicted"/>
<sequence>MSHVHAKSNPAYSSSQFLRAFRQFSWPRSTSHAASLDVRTLPDHLKRDMGILDGNDPSGRRK</sequence>
<comment type="caution">
    <text evidence="1">The sequence shown here is derived from an EMBL/GenBank/DDBJ whole genome shotgun (WGS) entry which is preliminary data.</text>
</comment>
<gene>
    <name evidence="1" type="ORF">G6N74_16875</name>
</gene>
<accession>A0A7C9V840</accession>
<reference evidence="1 2" key="1">
    <citation type="submission" date="2020-02" db="EMBL/GenBank/DDBJ databases">
        <title>Genome sequence of the type strain CGMCC 1.15528 of Mesorhizobium zhangyense.</title>
        <authorList>
            <person name="Gao J."/>
            <person name="Sun J."/>
        </authorList>
    </citation>
    <scope>NUCLEOTIDE SEQUENCE [LARGE SCALE GENOMIC DNA]</scope>
    <source>
        <strain evidence="1 2">CGMCC 1.15528</strain>
    </source>
</reference>
<evidence type="ECO:0000313" key="1">
    <source>
        <dbReference type="EMBL" id="NGN42744.1"/>
    </source>
</evidence>
<dbReference type="Proteomes" id="UP000481252">
    <property type="component" value="Unassembled WGS sequence"/>
</dbReference>
<protein>
    <recommendedName>
        <fullName evidence="3">DUF1127 domain-containing protein</fullName>
    </recommendedName>
</protein>